<evidence type="ECO:0000256" key="3">
    <source>
        <dbReference type="ARBA" id="ARBA00022692"/>
    </source>
</evidence>
<dbReference type="RefSeq" id="WP_179238947.1">
    <property type="nucleotide sequence ID" value="NZ_JACBNQ010000019.1"/>
</dbReference>
<evidence type="ECO:0000313" key="8">
    <source>
        <dbReference type="EMBL" id="NYB75241.1"/>
    </source>
</evidence>
<dbReference type="EMBL" id="JACBNQ010000019">
    <property type="protein sequence ID" value="NYB75241.1"/>
    <property type="molecule type" value="Genomic_DNA"/>
</dbReference>
<dbReference type="PANTHER" id="PTHR30287">
    <property type="entry name" value="MEMBRANE COMPONENT OF PREDICTED ABC SUPERFAMILY METABOLITE UPTAKE TRANSPORTER"/>
    <property type="match status" value="1"/>
</dbReference>
<dbReference type="InterPro" id="IPR038766">
    <property type="entry name" value="Membrane_comp_ABC_pdt"/>
</dbReference>
<dbReference type="Proteomes" id="UP000611629">
    <property type="component" value="Unassembled WGS sequence"/>
</dbReference>
<reference evidence="8" key="1">
    <citation type="submission" date="2020-07" db="EMBL/GenBank/DDBJ databases">
        <title>Genomic analysis of a strain of Sedimentibacter Hydroxybenzoicus DSM7310.</title>
        <authorList>
            <person name="Ma S."/>
        </authorList>
    </citation>
    <scope>NUCLEOTIDE SEQUENCE</scope>
    <source>
        <strain evidence="8">DSM 7310</strain>
    </source>
</reference>
<organism evidence="8 9">
    <name type="scientific">Sedimentibacter hydroxybenzoicus DSM 7310</name>
    <dbReference type="NCBI Taxonomy" id="1123245"/>
    <lineage>
        <taxon>Bacteria</taxon>
        <taxon>Bacillati</taxon>
        <taxon>Bacillota</taxon>
        <taxon>Tissierellia</taxon>
        <taxon>Sedimentibacter</taxon>
    </lineage>
</organism>
<dbReference type="InterPro" id="IPR003838">
    <property type="entry name" value="ABC3_permease_C"/>
</dbReference>
<evidence type="ECO:0000256" key="1">
    <source>
        <dbReference type="ARBA" id="ARBA00004651"/>
    </source>
</evidence>
<keyword evidence="2" id="KW-1003">Cell membrane</keyword>
<feature type="transmembrane region" description="Helical" evidence="6">
    <location>
        <begin position="688"/>
        <end position="712"/>
    </location>
</feature>
<feature type="transmembrane region" description="Helical" evidence="6">
    <location>
        <begin position="732"/>
        <end position="749"/>
    </location>
</feature>
<protein>
    <submittedName>
        <fullName evidence="8">ABC transporter permease</fullName>
    </submittedName>
</protein>
<feature type="transmembrane region" description="Helical" evidence="6">
    <location>
        <begin position="351"/>
        <end position="373"/>
    </location>
</feature>
<sequence length="770" mass="85272">MVRGSLFIKSLRDMRKSKAQFISIFIMATLAVFIMTGLDSIWFTVEKHADAMYRSANMSDLWVTVPNPSEQMVWGISKLDGVKLAEKRFTADADTALPGSPTLHVYALDGRSTLDQPEIHEGKFSKSGGAVLDISFAKAHNLKTGDYISIKLNSRWLRLKIDGLALSGEHVFAVKNSASLAPNHSEYGFIIINTDALKSIYGQKIYNQISVKTLPGSDIPQLVQKVGAVVGNNLIGITLQKDNGSVSSVNSRIQQFRTLSVVFPILFLLVTALITQSTMVRMIENQRSQIGILKALGYSKRSILWHYTSYGVMVGVLGSVLGLLTGPNIFGRIMVRQLNLTLNSYSLKINYLHFVFVLILILICTGGVSFLACRKLLSDAPAFLLRDKPPKSGQHIFLESISSVWEKMKFSSKLIARNMVKNKGRLIMSTIGVMGCTGVIISALTVRSTLSGISDYTYGTTFTFNQKIVLDTSKVNSTYLKNLELDGITQQIEETAVQVIFPDGSYKMELTNITTKESPLIYLQDIDGNPVSIPENGVLMTRKLCKEKGLKKGDIIQIKIKDKGYAAVPIEEIAYIASGQGIYMTDTYWESLGETFKPSALLVRWNGEPDQKFLDRDIVSDSATRESMQDGLSSSLGVVNLAVLFLIVLGSSLAFVVLYNTGMLNYVERVRDLATFRVLGFHNREIQYLVLIENYFSVLLGMLSGIPVGRFISWLIASTIDERLDLLGNIKLMDVLIAGAMTALFAWIVNKVIAHKMKELDIFEALKSVE</sequence>
<feature type="transmembrane region" description="Helical" evidence="6">
    <location>
        <begin position="304"/>
        <end position="331"/>
    </location>
</feature>
<feature type="domain" description="ABC3 transporter permease C-terminal" evidence="7">
    <location>
        <begin position="262"/>
        <end position="378"/>
    </location>
</feature>
<proteinExistence type="predicted"/>
<dbReference type="AlphaFoldDB" id="A0A974BLX3"/>
<feature type="transmembrane region" description="Helical" evidence="6">
    <location>
        <begin position="21"/>
        <end position="45"/>
    </location>
</feature>
<feature type="transmembrane region" description="Helical" evidence="6">
    <location>
        <begin position="426"/>
        <end position="446"/>
    </location>
</feature>
<evidence type="ECO:0000256" key="6">
    <source>
        <dbReference type="SAM" id="Phobius"/>
    </source>
</evidence>
<dbReference type="Pfam" id="PF02687">
    <property type="entry name" value="FtsX"/>
    <property type="match status" value="2"/>
</dbReference>
<dbReference type="GO" id="GO:0005886">
    <property type="term" value="C:plasma membrane"/>
    <property type="evidence" value="ECO:0007669"/>
    <property type="project" value="UniProtKB-SubCell"/>
</dbReference>
<dbReference type="PANTHER" id="PTHR30287:SF1">
    <property type="entry name" value="INNER MEMBRANE PROTEIN"/>
    <property type="match status" value="1"/>
</dbReference>
<feature type="domain" description="ABC3 transporter permease C-terminal" evidence="7">
    <location>
        <begin position="645"/>
        <end position="747"/>
    </location>
</feature>
<accession>A0A974BLX3</accession>
<keyword evidence="4 6" id="KW-1133">Transmembrane helix</keyword>
<keyword evidence="3 6" id="KW-0812">Transmembrane</keyword>
<comment type="subcellular location">
    <subcellularLocation>
        <location evidence="1">Cell membrane</location>
        <topology evidence="1">Multi-pass membrane protein</topology>
    </subcellularLocation>
</comment>
<evidence type="ECO:0000313" key="9">
    <source>
        <dbReference type="Proteomes" id="UP000611629"/>
    </source>
</evidence>
<evidence type="ECO:0000256" key="4">
    <source>
        <dbReference type="ARBA" id="ARBA00022989"/>
    </source>
</evidence>
<name>A0A974BLX3_SEDHY</name>
<gene>
    <name evidence="8" type="ORF">HZF24_13920</name>
</gene>
<comment type="caution">
    <text evidence="8">The sequence shown here is derived from an EMBL/GenBank/DDBJ whole genome shotgun (WGS) entry which is preliminary data.</text>
</comment>
<keyword evidence="9" id="KW-1185">Reference proteome</keyword>
<feature type="transmembrane region" description="Helical" evidence="6">
    <location>
        <begin position="641"/>
        <end position="667"/>
    </location>
</feature>
<evidence type="ECO:0000256" key="2">
    <source>
        <dbReference type="ARBA" id="ARBA00022475"/>
    </source>
</evidence>
<evidence type="ECO:0000259" key="7">
    <source>
        <dbReference type="Pfam" id="PF02687"/>
    </source>
</evidence>
<keyword evidence="5 6" id="KW-0472">Membrane</keyword>
<evidence type="ECO:0000256" key="5">
    <source>
        <dbReference type="ARBA" id="ARBA00023136"/>
    </source>
</evidence>
<feature type="transmembrane region" description="Helical" evidence="6">
    <location>
        <begin position="261"/>
        <end position="283"/>
    </location>
</feature>